<dbReference type="AlphaFoldDB" id="A0A4Y9Z6Q3"/>
<name>A0A4Y9Z6Q3_9AGAM</name>
<dbReference type="EMBL" id="SEOQ01000127">
    <property type="protein sequence ID" value="TFY69810.1"/>
    <property type="molecule type" value="Genomic_DNA"/>
</dbReference>
<comment type="similarity">
    <text evidence="1">Belongs to the peptidase S12 family.</text>
</comment>
<dbReference type="STRING" id="205917.A0A4Y9Z6Q3"/>
<dbReference type="Pfam" id="PF00144">
    <property type="entry name" value="Beta-lactamase"/>
    <property type="match status" value="1"/>
</dbReference>
<feature type="domain" description="Beta-lactamase-related" evidence="2">
    <location>
        <begin position="21"/>
        <end position="361"/>
    </location>
</feature>
<gene>
    <name evidence="3" type="ORF">EVG20_g2991</name>
</gene>
<dbReference type="InterPro" id="IPR012338">
    <property type="entry name" value="Beta-lactam/transpept-like"/>
</dbReference>
<dbReference type="SUPFAM" id="SSF56601">
    <property type="entry name" value="beta-lactamase/transpeptidase-like"/>
    <property type="match status" value="1"/>
</dbReference>
<evidence type="ECO:0000259" key="2">
    <source>
        <dbReference type="Pfam" id="PF00144"/>
    </source>
</evidence>
<reference evidence="3 4" key="1">
    <citation type="submission" date="2019-02" db="EMBL/GenBank/DDBJ databases">
        <title>Genome sequencing of the rare red list fungi Dentipellis fragilis.</title>
        <authorList>
            <person name="Buettner E."/>
            <person name="Kellner H."/>
        </authorList>
    </citation>
    <scope>NUCLEOTIDE SEQUENCE [LARGE SCALE GENOMIC DNA]</scope>
    <source>
        <strain evidence="3 4">DSM 105465</strain>
    </source>
</reference>
<sequence length="563" mass="60899">MFSTPPGARLQHKKAITPELSKYIEETLRSDTIPGLALGVFHAGGESEFGAWGNKTEDGETMSTDTLFIMASCSKAFLSASIGILMDDYAHGRNVTPLPAGVTTFNWDTKVKDILPGEWGLMDEWADAKASFRDILSHRSGVPRHDFSYGPQDSAGDVVKRMKYLRPAFELREKWSYNNLFYVLGAHVISKYTGSYTQFVQDRIFDPLNMTSSTFSPDSAARSGKLTQTWTTFGRRIPVWFTEENAELSNGPGGVISNVADLENWVRMFMNGGIDPCTNRTIIPRSVFDVVTAAQAIVNGRGSAATSISGYGSGLGRSSYYGHDACIIEHNGGIPGISTTVAFLPAEGLGIVVLTNADTKSFTYDGLPQRIVRDVFGHAEHELENSILQRARHTTSSPGSSQLYPISNPQDPPIPLDAYAGTYSNAGYGSVMLCAPSSTSPPCARVLADFNAIDASGGWSSQFSGSAQLFASWERLWSSHLRLVHLAGNKFAMYPTSLFPQGYGRNTTPFETSDALLRDLGGEPTVEFVVGADGAVIGAGLSGLVEHVGRKEGTVEETAEAWF</sequence>
<accession>A0A4Y9Z6Q3</accession>
<proteinExistence type="inferred from homology"/>
<keyword evidence="4" id="KW-1185">Reference proteome</keyword>
<protein>
    <recommendedName>
        <fullName evidence="2">Beta-lactamase-related domain-containing protein</fullName>
    </recommendedName>
</protein>
<comment type="caution">
    <text evidence="3">The sequence shown here is derived from an EMBL/GenBank/DDBJ whole genome shotgun (WGS) entry which is preliminary data.</text>
</comment>
<evidence type="ECO:0000256" key="1">
    <source>
        <dbReference type="ARBA" id="ARBA00038215"/>
    </source>
</evidence>
<dbReference type="Gene3D" id="3.40.710.10">
    <property type="entry name" value="DD-peptidase/beta-lactamase superfamily"/>
    <property type="match status" value="1"/>
</dbReference>
<dbReference type="InterPro" id="IPR001466">
    <property type="entry name" value="Beta-lactam-related"/>
</dbReference>
<dbReference type="PANTHER" id="PTHR46825">
    <property type="entry name" value="D-ALANYL-D-ALANINE-CARBOXYPEPTIDASE/ENDOPEPTIDASE AMPH"/>
    <property type="match status" value="1"/>
</dbReference>
<organism evidence="3 4">
    <name type="scientific">Dentipellis fragilis</name>
    <dbReference type="NCBI Taxonomy" id="205917"/>
    <lineage>
        <taxon>Eukaryota</taxon>
        <taxon>Fungi</taxon>
        <taxon>Dikarya</taxon>
        <taxon>Basidiomycota</taxon>
        <taxon>Agaricomycotina</taxon>
        <taxon>Agaricomycetes</taxon>
        <taxon>Russulales</taxon>
        <taxon>Hericiaceae</taxon>
        <taxon>Dentipellis</taxon>
    </lineage>
</organism>
<dbReference type="Proteomes" id="UP000298327">
    <property type="component" value="Unassembled WGS sequence"/>
</dbReference>
<dbReference type="InterPro" id="IPR050491">
    <property type="entry name" value="AmpC-like"/>
</dbReference>
<dbReference type="OrthoDB" id="5946976at2759"/>
<evidence type="ECO:0000313" key="4">
    <source>
        <dbReference type="Proteomes" id="UP000298327"/>
    </source>
</evidence>
<evidence type="ECO:0000313" key="3">
    <source>
        <dbReference type="EMBL" id="TFY69810.1"/>
    </source>
</evidence>
<dbReference type="PANTHER" id="PTHR46825:SF15">
    <property type="entry name" value="BETA-LACTAMASE-RELATED DOMAIN-CONTAINING PROTEIN"/>
    <property type="match status" value="1"/>
</dbReference>